<dbReference type="OrthoDB" id="3678480at2"/>
<accession>A0A1H8BQG1</accession>
<dbReference type="InterPro" id="IPR039425">
    <property type="entry name" value="RNA_pol_sigma-70-like"/>
</dbReference>
<dbReference type="Gene3D" id="1.10.10.10">
    <property type="entry name" value="Winged helix-like DNA-binding domain superfamily/Winged helix DNA-binding domain"/>
    <property type="match status" value="1"/>
</dbReference>
<dbReference type="NCBIfam" id="TIGR02983">
    <property type="entry name" value="SigE-fam_strep"/>
    <property type="match status" value="1"/>
</dbReference>
<dbReference type="Proteomes" id="UP000183015">
    <property type="component" value="Unassembled WGS sequence"/>
</dbReference>
<dbReference type="EMBL" id="FOAZ01000075">
    <property type="protein sequence ID" value="SEM85105.1"/>
    <property type="molecule type" value="Genomic_DNA"/>
</dbReference>
<evidence type="ECO:0000256" key="3">
    <source>
        <dbReference type="ARBA" id="ARBA00023082"/>
    </source>
</evidence>
<dbReference type="GO" id="GO:0003677">
    <property type="term" value="F:DNA binding"/>
    <property type="evidence" value="ECO:0007669"/>
    <property type="project" value="UniProtKB-KW"/>
</dbReference>
<dbReference type="SUPFAM" id="SSF88946">
    <property type="entry name" value="Sigma2 domain of RNA polymerase sigma factors"/>
    <property type="match status" value="1"/>
</dbReference>
<dbReference type="GO" id="GO:0016987">
    <property type="term" value="F:sigma factor activity"/>
    <property type="evidence" value="ECO:0007669"/>
    <property type="project" value="UniProtKB-KW"/>
</dbReference>
<dbReference type="InterPro" id="IPR013325">
    <property type="entry name" value="RNA_pol_sigma_r2"/>
</dbReference>
<sequence length="171" mass="19313">MEFEQFAADQWGRLRRTGFLLSGDWHAGEDLAQETLIKVASRWWSIRSQDRAAAFARKALVRTWIDWQRKRSSGELPVDEVQPAAVTSAESGPDDRVLLVDALRRIPPVQRAVLVLRFWEDRSVEETAALLGRKPATVRSDTARGLERMRQLLDGFEAESEVEVAGKGVGR</sequence>
<evidence type="ECO:0000256" key="2">
    <source>
        <dbReference type="ARBA" id="ARBA00023015"/>
    </source>
</evidence>
<dbReference type="Pfam" id="PF08281">
    <property type="entry name" value="Sigma70_r4_2"/>
    <property type="match status" value="1"/>
</dbReference>
<feature type="domain" description="RNA polymerase sigma factor 70 region 4 type 2" evidence="6">
    <location>
        <begin position="98"/>
        <end position="149"/>
    </location>
</feature>
<dbReference type="InterPro" id="IPR014284">
    <property type="entry name" value="RNA_pol_sigma-70_dom"/>
</dbReference>
<keyword evidence="3" id="KW-0731">Sigma factor</keyword>
<dbReference type="RefSeq" id="WP_042444577.1">
    <property type="nucleotide sequence ID" value="NZ_BBPN01000007.1"/>
</dbReference>
<comment type="similarity">
    <text evidence="1">Belongs to the sigma-70 factor family. ECF subfamily.</text>
</comment>
<reference evidence="8" key="1">
    <citation type="submission" date="2016-10" db="EMBL/GenBank/DDBJ databases">
        <authorList>
            <person name="Varghese N."/>
        </authorList>
    </citation>
    <scope>NUCLEOTIDE SEQUENCE [LARGE SCALE GENOMIC DNA]</scope>
    <source>
        <strain evidence="8">DSM 45096 / BCRC 16803 / CGMCC 4.1857 / CIP 109030 / JCM 12277 / KCTC 19219 / NBRC 100920 / 33214</strain>
    </source>
</reference>
<organism evidence="7 8">
    <name type="scientific">Streptacidiphilus jiangxiensis</name>
    <dbReference type="NCBI Taxonomy" id="235985"/>
    <lineage>
        <taxon>Bacteria</taxon>
        <taxon>Bacillati</taxon>
        <taxon>Actinomycetota</taxon>
        <taxon>Actinomycetes</taxon>
        <taxon>Kitasatosporales</taxon>
        <taxon>Streptomycetaceae</taxon>
        <taxon>Streptacidiphilus</taxon>
    </lineage>
</organism>
<dbReference type="AlphaFoldDB" id="A0A1H8BQG1"/>
<evidence type="ECO:0000256" key="4">
    <source>
        <dbReference type="ARBA" id="ARBA00023125"/>
    </source>
</evidence>
<dbReference type="GO" id="GO:0006352">
    <property type="term" value="P:DNA-templated transcription initiation"/>
    <property type="evidence" value="ECO:0007669"/>
    <property type="project" value="InterPro"/>
</dbReference>
<dbReference type="STRING" id="235985.SAMN05414137_1755"/>
<keyword evidence="5" id="KW-0804">Transcription</keyword>
<dbReference type="InterPro" id="IPR013249">
    <property type="entry name" value="RNA_pol_sigma70_r4_t2"/>
</dbReference>
<gene>
    <name evidence="7" type="ORF">SAMN05414137_1755</name>
</gene>
<evidence type="ECO:0000313" key="8">
    <source>
        <dbReference type="Proteomes" id="UP000183015"/>
    </source>
</evidence>
<dbReference type="InterPro" id="IPR036388">
    <property type="entry name" value="WH-like_DNA-bd_sf"/>
</dbReference>
<evidence type="ECO:0000256" key="1">
    <source>
        <dbReference type="ARBA" id="ARBA00010641"/>
    </source>
</evidence>
<dbReference type="PANTHER" id="PTHR43133">
    <property type="entry name" value="RNA POLYMERASE ECF-TYPE SIGMA FACTO"/>
    <property type="match status" value="1"/>
</dbReference>
<name>A0A1H8BQG1_STRJI</name>
<proteinExistence type="inferred from homology"/>
<keyword evidence="8" id="KW-1185">Reference proteome</keyword>
<dbReference type="InterPro" id="IPR014325">
    <property type="entry name" value="RNA_pol_sigma-E_actinobac"/>
</dbReference>
<dbReference type="PANTHER" id="PTHR43133:SF50">
    <property type="entry name" value="ECF RNA POLYMERASE SIGMA FACTOR SIGM"/>
    <property type="match status" value="1"/>
</dbReference>
<dbReference type="eggNOG" id="COG1595">
    <property type="taxonomic scope" value="Bacteria"/>
</dbReference>
<protein>
    <submittedName>
        <fullName evidence="7">RNA polymerase sigma-70 factor, sigma-E family</fullName>
    </submittedName>
</protein>
<evidence type="ECO:0000313" key="7">
    <source>
        <dbReference type="EMBL" id="SEM85105.1"/>
    </source>
</evidence>
<dbReference type="InterPro" id="IPR013324">
    <property type="entry name" value="RNA_pol_sigma_r3/r4-like"/>
</dbReference>
<dbReference type="CDD" id="cd06171">
    <property type="entry name" value="Sigma70_r4"/>
    <property type="match status" value="1"/>
</dbReference>
<dbReference type="Gene3D" id="1.10.1740.10">
    <property type="match status" value="1"/>
</dbReference>
<dbReference type="NCBIfam" id="TIGR02937">
    <property type="entry name" value="sigma70-ECF"/>
    <property type="match status" value="1"/>
</dbReference>
<dbReference type="SUPFAM" id="SSF88659">
    <property type="entry name" value="Sigma3 and sigma4 domains of RNA polymerase sigma factors"/>
    <property type="match status" value="1"/>
</dbReference>
<evidence type="ECO:0000259" key="6">
    <source>
        <dbReference type="Pfam" id="PF08281"/>
    </source>
</evidence>
<keyword evidence="2" id="KW-0805">Transcription regulation</keyword>
<keyword evidence="4" id="KW-0238">DNA-binding</keyword>
<evidence type="ECO:0000256" key="5">
    <source>
        <dbReference type="ARBA" id="ARBA00023163"/>
    </source>
</evidence>